<dbReference type="PROSITE" id="PS50056">
    <property type="entry name" value="TYR_PHOSPHATASE_2"/>
    <property type="match status" value="1"/>
</dbReference>
<keyword evidence="3" id="KW-1185">Reference proteome</keyword>
<dbReference type="SUPFAM" id="SSF52799">
    <property type="entry name" value="(Phosphotyrosine protein) phosphatases II"/>
    <property type="match status" value="1"/>
</dbReference>
<evidence type="ECO:0000313" key="2">
    <source>
        <dbReference type="EMBL" id="MBA1139219.1"/>
    </source>
</evidence>
<dbReference type="InterPro" id="IPR029021">
    <property type="entry name" value="Prot-tyrosine_phosphatase-like"/>
</dbReference>
<dbReference type="InterPro" id="IPR000387">
    <property type="entry name" value="Tyr_Pase_dom"/>
</dbReference>
<name>A0A838B026_9HYPH</name>
<protein>
    <submittedName>
        <fullName evidence="2">Protein tyrosine phosphatase</fullName>
    </submittedName>
</protein>
<dbReference type="Proteomes" id="UP000558284">
    <property type="component" value="Unassembled WGS sequence"/>
</dbReference>
<gene>
    <name evidence="2" type="ORF">H0241_02960</name>
</gene>
<comment type="caution">
    <text evidence="2">The sequence shown here is derived from an EMBL/GenBank/DDBJ whole genome shotgun (WGS) entry which is preliminary data.</text>
</comment>
<dbReference type="EMBL" id="JACDTY010000001">
    <property type="protein sequence ID" value="MBA1139219.1"/>
    <property type="molecule type" value="Genomic_DNA"/>
</dbReference>
<dbReference type="InterPro" id="IPR016130">
    <property type="entry name" value="Tyr_Pase_AS"/>
</dbReference>
<evidence type="ECO:0000313" key="3">
    <source>
        <dbReference type="Proteomes" id="UP000558284"/>
    </source>
</evidence>
<dbReference type="Gene3D" id="3.90.190.10">
    <property type="entry name" value="Protein tyrosine phosphatase superfamily"/>
    <property type="match status" value="1"/>
</dbReference>
<sequence length="169" mass="18235">MIHVCSLAKLEETVARSGAERVLSLLAAGTEVTRPTSISRENHLHLVMHDIAVAQDGMTMPGEDHVRNLLAFARKWDRAKPMVVHCYAGISRSTASAYIIAAALAPKRDEAELAQTLRKLSPSATPNPRLIAVADTLLSRQGRMIEAIEAIGRGADAFEGTPFVLKIDG</sequence>
<dbReference type="PROSITE" id="PS00383">
    <property type="entry name" value="TYR_PHOSPHATASE_1"/>
    <property type="match status" value="1"/>
</dbReference>
<dbReference type="Pfam" id="PF00102">
    <property type="entry name" value="Y_phosphatase"/>
    <property type="match status" value="1"/>
</dbReference>
<reference evidence="2 3" key="1">
    <citation type="submission" date="2020-07" db="EMBL/GenBank/DDBJ databases">
        <title>Definition of the novel symbiovar canariense within Mesorhizobium novociceri, a new species of genus Mesorhizobium nodulating Cicer canariense in the Caldera de Taburiente National Park (La Palma, Canary Islands).</title>
        <authorList>
            <person name="Leon-Barrios M."/>
            <person name="Perez-Yepez J."/>
            <person name="Flores-Felix J.D."/>
            <person name="Ramirez-Baena M.H."/>
            <person name="Pulido-Suarez L."/>
            <person name="Igual J.M."/>
            <person name="Velazquez E."/>
            <person name="Peix A."/>
        </authorList>
    </citation>
    <scope>NUCLEOTIDE SEQUENCE [LARGE SCALE GENOMIC DNA]</scope>
    <source>
        <strain evidence="2 3">CCANP35</strain>
    </source>
</reference>
<dbReference type="GO" id="GO:0004725">
    <property type="term" value="F:protein tyrosine phosphatase activity"/>
    <property type="evidence" value="ECO:0007669"/>
    <property type="project" value="InterPro"/>
</dbReference>
<proteinExistence type="predicted"/>
<organism evidence="2 3">
    <name type="scientific">Mesorhizobium neociceri</name>
    <dbReference type="NCBI Taxonomy" id="1307853"/>
    <lineage>
        <taxon>Bacteria</taxon>
        <taxon>Pseudomonadati</taxon>
        <taxon>Pseudomonadota</taxon>
        <taxon>Alphaproteobacteria</taxon>
        <taxon>Hyphomicrobiales</taxon>
        <taxon>Phyllobacteriaceae</taxon>
        <taxon>Mesorhizobium</taxon>
    </lineage>
</organism>
<dbReference type="RefSeq" id="WP_181055921.1">
    <property type="nucleotide sequence ID" value="NZ_JACDTY010000001.1"/>
</dbReference>
<evidence type="ECO:0000259" key="1">
    <source>
        <dbReference type="PROSITE" id="PS50056"/>
    </source>
</evidence>
<accession>A0A838B026</accession>
<dbReference type="AlphaFoldDB" id="A0A838B026"/>
<feature type="domain" description="Tyrosine specific protein phosphatases" evidence="1">
    <location>
        <begin position="67"/>
        <end position="132"/>
    </location>
</feature>
<dbReference type="InterPro" id="IPR000242">
    <property type="entry name" value="PTP_cat"/>
</dbReference>